<dbReference type="Proteomes" id="UP001378188">
    <property type="component" value="Unassembled WGS sequence"/>
</dbReference>
<dbReference type="RefSeq" id="WP_340328169.1">
    <property type="nucleotide sequence ID" value="NZ_JAZHOF010000001.1"/>
</dbReference>
<keyword evidence="1 2" id="KW-0732">Signal</keyword>
<evidence type="ECO:0000259" key="3">
    <source>
        <dbReference type="SMART" id="SM00062"/>
    </source>
</evidence>
<proteinExistence type="predicted"/>
<dbReference type="Gene3D" id="3.40.190.10">
    <property type="entry name" value="Periplasmic binding protein-like II"/>
    <property type="match status" value="2"/>
</dbReference>
<organism evidence="4 5">
    <name type="scientific">Microbaculum marinum</name>
    <dbReference type="NCBI Taxonomy" id="1764581"/>
    <lineage>
        <taxon>Bacteria</taxon>
        <taxon>Pseudomonadati</taxon>
        <taxon>Pseudomonadota</taxon>
        <taxon>Alphaproteobacteria</taxon>
        <taxon>Hyphomicrobiales</taxon>
        <taxon>Tepidamorphaceae</taxon>
        <taxon>Microbaculum</taxon>
    </lineage>
</organism>
<dbReference type="SMART" id="SM00062">
    <property type="entry name" value="PBPb"/>
    <property type="match status" value="1"/>
</dbReference>
<name>A0AAW9RQB5_9HYPH</name>
<evidence type="ECO:0000313" key="5">
    <source>
        <dbReference type="Proteomes" id="UP001378188"/>
    </source>
</evidence>
<dbReference type="Pfam" id="PF00497">
    <property type="entry name" value="SBP_bac_3"/>
    <property type="match status" value="1"/>
</dbReference>
<gene>
    <name evidence="4" type="ORF">V3328_03095</name>
</gene>
<sequence>MNTTFATKSLLFTLALLAPQLAQADPVWDRIESSGEIVCGAIPNDKIGSWTDPDSGEWLGYEIELCKNIAAGLSETMGKEIKPTYRETSWKTIVLDLQSEKIDLWPGMSATEQRKQALSMIGPIYNLAFCGVERRGYEAGDTWDALNDPDVRIATVTGTSIEDLFKKMAPEATHLSLSEYAEVILATQSGRADVMGADILRCLTVVNTAPDAFGDIVIPKPMHAAGSSAGVIKSADKLTAWLEDWAKQAKESGKVTEIFLTTFEAAGLDADKLPDDIEF</sequence>
<dbReference type="InterPro" id="IPR001638">
    <property type="entry name" value="Solute-binding_3/MltF_N"/>
</dbReference>
<reference evidence="4 5" key="1">
    <citation type="submission" date="2024-02" db="EMBL/GenBank/DDBJ databases">
        <title>Genome analysis and characterization of Microbaculum marinisediminis sp. nov., isolated from marine sediment.</title>
        <authorList>
            <person name="Du Z.-J."/>
            <person name="Ye Y.-Q."/>
            <person name="Zhang Z.-R."/>
            <person name="Yuan S.-M."/>
            <person name="Zhang X.-Y."/>
        </authorList>
    </citation>
    <scope>NUCLEOTIDE SEQUENCE [LARGE SCALE GENOMIC DNA]</scope>
    <source>
        <strain evidence="4 5">SDUM1044001</strain>
    </source>
</reference>
<feature type="domain" description="Solute-binding protein family 3/N-terminal" evidence="3">
    <location>
        <begin position="36"/>
        <end position="266"/>
    </location>
</feature>
<evidence type="ECO:0000256" key="2">
    <source>
        <dbReference type="SAM" id="SignalP"/>
    </source>
</evidence>
<accession>A0AAW9RQB5</accession>
<dbReference type="EMBL" id="JAZHOF010000001">
    <property type="protein sequence ID" value="MEJ8570440.1"/>
    <property type="molecule type" value="Genomic_DNA"/>
</dbReference>
<feature type="signal peptide" evidence="2">
    <location>
        <begin position="1"/>
        <end position="24"/>
    </location>
</feature>
<protein>
    <submittedName>
        <fullName evidence="4">Transporter substrate-binding domain-containing protein</fullName>
    </submittedName>
</protein>
<dbReference type="SUPFAM" id="SSF53850">
    <property type="entry name" value="Periplasmic binding protein-like II"/>
    <property type="match status" value="1"/>
</dbReference>
<comment type="caution">
    <text evidence="4">The sequence shown here is derived from an EMBL/GenBank/DDBJ whole genome shotgun (WGS) entry which is preliminary data.</text>
</comment>
<evidence type="ECO:0000256" key="1">
    <source>
        <dbReference type="ARBA" id="ARBA00022729"/>
    </source>
</evidence>
<dbReference type="PANTHER" id="PTHR35936:SF17">
    <property type="entry name" value="ARGININE-BINDING EXTRACELLULAR PROTEIN ARTP"/>
    <property type="match status" value="1"/>
</dbReference>
<dbReference type="PANTHER" id="PTHR35936">
    <property type="entry name" value="MEMBRANE-BOUND LYTIC MUREIN TRANSGLYCOSYLASE F"/>
    <property type="match status" value="1"/>
</dbReference>
<evidence type="ECO:0000313" key="4">
    <source>
        <dbReference type="EMBL" id="MEJ8570440.1"/>
    </source>
</evidence>
<dbReference type="AlphaFoldDB" id="A0AAW9RQB5"/>
<keyword evidence="5" id="KW-1185">Reference proteome</keyword>
<feature type="chain" id="PRO_5043690304" evidence="2">
    <location>
        <begin position="25"/>
        <end position="279"/>
    </location>
</feature>